<dbReference type="InterPro" id="IPR002818">
    <property type="entry name" value="DJ-1/PfpI"/>
</dbReference>
<evidence type="ECO:0000259" key="1">
    <source>
        <dbReference type="Pfam" id="PF01965"/>
    </source>
</evidence>
<dbReference type="PANTHER" id="PTHR48094:SF12">
    <property type="entry name" value="PARKINSON DISEASE PROTEIN 7 HOMOLOG"/>
    <property type="match status" value="1"/>
</dbReference>
<dbReference type="Gene3D" id="3.40.50.880">
    <property type="match status" value="1"/>
</dbReference>
<organism evidence="2 3">
    <name type="scientific">Niallia hominis</name>
    <dbReference type="NCBI Taxonomy" id="3133173"/>
    <lineage>
        <taxon>Bacteria</taxon>
        <taxon>Bacillati</taxon>
        <taxon>Bacillota</taxon>
        <taxon>Bacilli</taxon>
        <taxon>Bacillales</taxon>
        <taxon>Bacillaceae</taxon>
        <taxon>Niallia</taxon>
    </lineage>
</organism>
<sequence>MSKKALLIIPPERFNEDELFKPKEALEKAGIDVTIASTKTGEIIGDFEGKAISEKVFTDTTATDFDVISVIGGSGTNDHLWNNGELSTYLKKAHNDKILVTGICAGSVSVVQTGLLEGREATCYPVDVQKDQLKANNVKYVEKHVIAHSDIITGDGPDGAEEFGKALVNAIN</sequence>
<dbReference type="RefSeq" id="WP_235251872.1">
    <property type="nucleotide sequence ID" value="NZ_JBBMFN010000011.1"/>
</dbReference>
<keyword evidence="3" id="KW-1185">Reference proteome</keyword>
<reference evidence="2 3" key="1">
    <citation type="submission" date="2024-03" db="EMBL/GenBank/DDBJ databases">
        <title>Human intestinal bacterial collection.</title>
        <authorList>
            <person name="Pauvert C."/>
            <person name="Hitch T.C.A."/>
            <person name="Clavel T."/>
        </authorList>
    </citation>
    <scope>NUCLEOTIDE SEQUENCE [LARGE SCALE GENOMIC DNA]</scope>
    <source>
        <strain evidence="2 3">CLA-SR-H024</strain>
    </source>
</reference>
<dbReference type="InterPro" id="IPR029062">
    <property type="entry name" value="Class_I_gatase-like"/>
</dbReference>
<dbReference type="Pfam" id="PF01965">
    <property type="entry name" value="DJ-1_PfpI"/>
    <property type="match status" value="1"/>
</dbReference>
<evidence type="ECO:0000313" key="3">
    <source>
        <dbReference type="Proteomes" id="UP001465426"/>
    </source>
</evidence>
<dbReference type="EMBL" id="JBBMFN010000011">
    <property type="protein sequence ID" value="MEQ2465390.1"/>
    <property type="molecule type" value="Genomic_DNA"/>
</dbReference>
<evidence type="ECO:0000313" key="2">
    <source>
        <dbReference type="EMBL" id="MEQ2465390.1"/>
    </source>
</evidence>
<accession>A0ABV1EWB2</accession>
<feature type="domain" description="DJ-1/PfpI" evidence="1">
    <location>
        <begin position="3"/>
        <end position="169"/>
    </location>
</feature>
<proteinExistence type="predicted"/>
<dbReference type="PANTHER" id="PTHR48094">
    <property type="entry name" value="PROTEIN/NUCLEIC ACID DEGLYCASE DJ-1-RELATED"/>
    <property type="match status" value="1"/>
</dbReference>
<protein>
    <submittedName>
        <fullName evidence="2">DJ-1/PfpI family protein</fullName>
    </submittedName>
</protein>
<dbReference type="Proteomes" id="UP001465426">
    <property type="component" value="Unassembled WGS sequence"/>
</dbReference>
<comment type="caution">
    <text evidence="2">The sequence shown here is derived from an EMBL/GenBank/DDBJ whole genome shotgun (WGS) entry which is preliminary data.</text>
</comment>
<gene>
    <name evidence="2" type="ORF">WMO63_06865</name>
</gene>
<name>A0ABV1EWB2_9BACI</name>
<dbReference type="SUPFAM" id="SSF52317">
    <property type="entry name" value="Class I glutamine amidotransferase-like"/>
    <property type="match status" value="1"/>
</dbReference>
<dbReference type="InterPro" id="IPR050325">
    <property type="entry name" value="Prot/Nucl_acid_deglycase"/>
</dbReference>